<gene>
    <name evidence="2" type="primary">BQ5605_C004g02949</name>
    <name evidence="2" type="ORF">BQ5605_C004G02949</name>
</gene>
<reference evidence="2 3" key="1">
    <citation type="submission" date="2016-11" db="EMBL/GenBank/DDBJ databases">
        <authorList>
            <person name="Jaros S."/>
            <person name="Januszkiewicz K."/>
            <person name="Wedrychowicz H."/>
        </authorList>
    </citation>
    <scope>NUCLEOTIDE SEQUENCE [LARGE SCALE GENOMIC DNA]</scope>
</reference>
<dbReference type="PANTHER" id="PTHR45725">
    <property type="entry name" value="FORMIN HOMOLOGY 2 FAMILY MEMBER"/>
    <property type="match status" value="1"/>
</dbReference>
<accession>A0A2X0MCL1</accession>
<name>A0A2X0MCL1_9BASI</name>
<feature type="compositionally biased region" description="Low complexity" evidence="1">
    <location>
        <begin position="1"/>
        <end position="14"/>
    </location>
</feature>
<feature type="region of interest" description="Disordered" evidence="1">
    <location>
        <begin position="1"/>
        <end position="166"/>
    </location>
</feature>
<dbReference type="Proteomes" id="UP000249464">
    <property type="component" value="Unassembled WGS sequence"/>
</dbReference>
<feature type="region of interest" description="Disordered" evidence="1">
    <location>
        <begin position="369"/>
        <end position="394"/>
    </location>
</feature>
<protein>
    <submittedName>
        <fullName evidence="2">BQ5605_C004g02949 protein</fullName>
    </submittedName>
</protein>
<dbReference type="STRING" id="796604.A0A2X0MCL1"/>
<dbReference type="AlphaFoldDB" id="A0A2X0MCL1"/>
<evidence type="ECO:0000313" key="3">
    <source>
        <dbReference type="Proteomes" id="UP000249464"/>
    </source>
</evidence>
<feature type="compositionally biased region" description="Polar residues" evidence="1">
    <location>
        <begin position="34"/>
        <end position="49"/>
    </location>
</feature>
<dbReference type="PANTHER" id="PTHR45725:SF18">
    <property type="entry name" value="ORC1-LIKE AAA ATPASE DOMAIN-CONTAINING PROTEIN"/>
    <property type="match status" value="1"/>
</dbReference>
<evidence type="ECO:0000256" key="1">
    <source>
        <dbReference type="SAM" id="MobiDB-lite"/>
    </source>
</evidence>
<dbReference type="EMBL" id="FQNC01000046">
    <property type="protein sequence ID" value="SGY69063.1"/>
    <property type="molecule type" value="Genomic_DNA"/>
</dbReference>
<feature type="compositionally biased region" description="Low complexity" evidence="1">
    <location>
        <begin position="68"/>
        <end position="119"/>
    </location>
</feature>
<dbReference type="InterPro" id="IPR051425">
    <property type="entry name" value="Formin_Homology"/>
</dbReference>
<keyword evidence="3" id="KW-1185">Reference proteome</keyword>
<proteinExistence type="predicted"/>
<organism evidence="2 3">
    <name type="scientific">Microbotryum silenes-dioicae</name>
    <dbReference type="NCBI Taxonomy" id="796604"/>
    <lineage>
        <taxon>Eukaryota</taxon>
        <taxon>Fungi</taxon>
        <taxon>Dikarya</taxon>
        <taxon>Basidiomycota</taxon>
        <taxon>Pucciniomycotina</taxon>
        <taxon>Microbotryomycetes</taxon>
        <taxon>Microbotryales</taxon>
        <taxon>Microbotryaceae</taxon>
        <taxon>Microbotryum</taxon>
    </lineage>
</organism>
<feature type="compositionally biased region" description="Low complexity" evidence="1">
    <location>
        <begin position="22"/>
        <end position="33"/>
    </location>
</feature>
<feature type="compositionally biased region" description="Low complexity" evidence="1">
    <location>
        <begin position="146"/>
        <end position="159"/>
    </location>
</feature>
<sequence>MVDSGADVPVDSPVASPPPAPAAAALTPVVPATNGASTTHSTSQSNGSTPAPPTPAGEALADPSTVVAPSAEPSATTTGASEATPASSTSASATASRTPAAAAPPASGAASGTASAPGPVSVSTPASPRKRGRPPKNAQAQSNNSTPAGTPAAAATVGGDSKSFLNGQVSSVPVAPLIPPPPPKDPLEDVTLTDEERRKMLVVLHSLDPSHILSQPITSPDAPPITLSDLLSNASSTIPHLRVSITLLSECDQTNLNTACTTSLVLSFTTEPPLQRAIESFRSTALGMLSELGRLHLRKRSSTTAANEDSKTVMTLPRPTKKYMLHRSLAGGVDLFSSTTVLSDEEVQSLSTLQDTDVVSVHALTFPSSTTSAPAPTLGHLNPRPYVQTRPPRPLPRSKPAQMLYYDPFQSFAPNYDSSGATLNYQRSVAYVDSRTRVYEWEKGLVEARDGGEVGSEEGLKALQGLAGKELELINEVLGTEEWKKVVEMQAEAVQEEEVEAGDVDARLKRNKALLEELIKAQLARTLLPPPPPKMGLHESGLLAGEAENQTGACHASSTCANLCTNPMRVLVSWRPTADKLISSLTTILQSIAPSNSATERRRVFPPVDQVRAATPRIMQRLAKDECSFGNLDPYNWRALKESTLVPPPKEQ</sequence>
<evidence type="ECO:0000313" key="2">
    <source>
        <dbReference type="EMBL" id="SGY69063.1"/>
    </source>
</evidence>